<feature type="compositionally biased region" description="Basic and acidic residues" evidence="1">
    <location>
        <begin position="462"/>
        <end position="475"/>
    </location>
</feature>
<sequence>MRACVRDEIDAIATDMLRLWWACLDEFSAAGVGDESVRPLTDALVALLHAGAEFRGLGRLRFKDPGGLRARLLGRTPKHSGLASWLAESLRRKYVRRESNGPFVFGARLLGRALTGRSAPAQFYDRACDAVAALGEGLRGEPRLAAALREQYGRDAIFPTSRAIASLEPDGEFAAWRSVRRGAEEGGAPEPTTPATDACVPGSPMNFFKASYSGWALDELSKGFVGHNVEQAVRWRAFDREELPGVIAALTAAVRRPSWPRNDSFWALRSLVALGGEAVQPQVLRALAELARGLTDDERSFPGVFPIRSGPREFLALPRMLLTALKPMKIPEAIRTAVADAAAARPHAPAEPGTNGDGFHGIRSFAGRCWNFAVHEDNHHALLLRFVEAAGPEIDREARGTAPSADAATLRQRVLADLIGDHAALFRAEAAMAATRLPSLLENPKVVDAIIEVDLPPLNESSRDERIAAEREGSRPCRGTVTSPSRSSPSCARSRSSWRRARRSRRRARRSR</sequence>
<accession>A0A6J4SY16</accession>
<organism evidence="2">
    <name type="scientific">uncultured Solirubrobacteraceae bacterium</name>
    <dbReference type="NCBI Taxonomy" id="1162706"/>
    <lineage>
        <taxon>Bacteria</taxon>
        <taxon>Bacillati</taxon>
        <taxon>Actinomycetota</taxon>
        <taxon>Thermoleophilia</taxon>
        <taxon>Solirubrobacterales</taxon>
        <taxon>Solirubrobacteraceae</taxon>
        <taxon>environmental samples</taxon>
    </lineage>
</organism>
<proteinExistence type="predicted"/>
<protein>
    <submittedName>
        <fullName evidence="2">Uncharacterized protein</fullName>
    </submittedName>
</protein>
<evidence type="ECO:0000313" key="2">
    <source>
        <dbReference type="EMBL" id="CAA9508788.1"/>
    </source>
</evidence>
<dbReference type="AlphaFoldDB" id="A0A6J4SY16"/>
<gene>
    <name evidence="2" type="ORF">AVDCRST_MAG13-2689</name>
</gene>
<feature type="compositionally biased region" description="Basic residues" evidence="1">
    <location>
        <begin position="496"/>
        <end position="512"/>
    </location>
</feature>
<feature type="region of interest" description="Disordered" evidence="1">
    <location>
        <begin position="462"/>
        <end position="512"/>
    </location>
</feature>
<reference evidence="2" key="1">
    <citation type="submission" date="2020-02" db="EMBL/GenBank/DDBJ databases">
        <authorList>
            <person name="Meier V. D."/>
        </authorList>
    </citation>
    <scope>NUCLEOTIDE SEQUENCE</scope>
    <source>
        <strain evidence="2">AVDCRST_MAG13</strain>
    </source>
</reference>
<name>A0A6J4SY16_9ACTN</name>
<dbReference type="EMBL" id="CADCVO010000430">
    <property type="protein sequence ID" value="CAA9508788.1"/>
    <property type="molecule type" value="Genomic_DNA"/>
</dbReference>
<evidence type="ECO:0000256" key="1">
    <source>
        <dbReference type="SAM" id="MobiDB-lite"/>
    </source>
</evidence>
<feature type="compositionally biased region" description="Low complexity" evidence="1">
    <location>
        <begin position="483"/>
        <end position="495"/>
    </location>
</feature>